<dbReference type="GO" id="GO:0022857">
    <property type="term" value="F:transmembrane transporter activity"/>
    <property type="evidence" value="ECO:0007669"/>
    <property type="project" value="TreeGrafter"/>
</dbReference>
<keyword evidence="2 6" id="KW-0812">Transmembrane</keyword>
<feature type="transmembrane region" description="Helical" evidence="6">
    <location>
        <begin position="273"/>
        <end position="292"/>
    </location>
</feature>
<comment type="caution">
    <text evidence="7">The sequence shown here is derived from an EMBL/GenBank/DDBJ whole genome shotgun (WGS) entry which is preliminary data.</text>
</comment>
<dbReference type="AlphaFoldDB" id="A0A9P5VDT1"/>
<evidence type="ECO:0000313" key="7">
    <source>
        <dbReference type="EMBL" id="KAF9154703.1"/>
    </source>
</evidence>
<keyword evidence="3 6" id="KW-1133">Transmembrane helix</keyword>
<feature type="transmembrane region" description="Helical" evidence="6">
    <location>
        <begin position="78"/>
        <end position="100"/>
    </location>
</feature>
<feature type="transmembrane region" description="Helical" evidence="6">
    <location>
        <begin position="214"/>
        <end position="237"/>
    </location>
</feature>
<sequence>MNDFQQQQERQTDVANTGERRPLLARTIERTVSWTTSRLEADQVDIDIQEALTKKEEEEEAQWFRELRRRPWRQRPSAYWLVPWSALSGVVTGLCTTTMWDIRSRTICENFLRNNPTIHAYSEALDLQFEAANQLAPLDECMTPTMIGMVRQLESRIVTISSVSLLLTLAKWCSLSDVYGRKLLFHIGLAGTAIYICLNWFAASRYNILGYYVYYLEAVSFTLIPAAAVLNPAIFAYCGKIDELWDGVNGDNNLIVSMTSLVFHWDVGDNERYQTFTSLVMTVVLLGLLPLWNAAYKAFVVDDTDDSMQPAAAHHDWIQHSPQPAPARPLFDLEAIKMELFFSICSLFFVVVGYLLIPLFPSPTMLYFAGGLTTMGAISAVSVISLLSSVVPNQLD</sequence>
<accession>A0A9P5VDT1</accession>
<dbReference type="PANTHER" id="PTHR23507">
    <property type="entry name" value="ZGC:174356"/>
    <property type="match status" value="1"/>
</dbReference>
<feature type="region of interest" description="Disordered" evidence="5">
    <location>
        <begin position="1"/>
        <end position="20"/>
    </location>
</feature>
<evidence type="ECO:0000256" key="4">
    <source>
        <dbReference type="ARBA" id="ARBA00023136"/>
    </source>
</evidence>
<name>A0A9P5VDT1_9FUNG</name>
<proteinExistence type="predicted"/>
<evidence type="ECO:0000256" key="2">
    <source>
        <dbReference type="ARBA" id="ARBA00022692"/>
    </source>
</evidence>
<gene>
    <name evidence="7" type="ORF">BG015_000158</name>
</gene>
<dbReference type="EMBL" id="JAAAUQ010000102">
    <property type="protein sequence ID" value="KAF9154703.1"/>
    <property type="molecule type" value="Genomic_DNA"/>
</dbReference>
<dbReference type="OrthoDB" id="2445359at2759"/>
<reference evidence="7" key="1">
    <citation type="journal article" date="2020" name="Fungal Divers.">
        <title>Resolving the Mortierellaceae phylogeny through synthesis of multi-gene phylogenetics and phylogenomics.</title>
        <authorList>
            <person name="Vandepol N."/>
            <person name="Liber J."/>
            <person name="Desiro A."/>
            <person name="Na H."/>
            <person name="Kennedy M."/>
            <person name="Barry K."/>
            <person name="Grigoriev I.V."/>
            <person name="Miller A.N."/>
            <person name="O'Donnell K."/>
            <person name="Stajich J.E."/>
            <person name="Bonito G."/>
        </authorList>
    </citation>
    <scope>NUCLEOTIDE SEQUENCE</scope>
    <source>
        <strain evidence="7">NRRL 6426</strain>
    </source>
</reference>
<evidence type="ECO:0000256" key="3">
    <source>
        <dbReference type="ARBA" id="ARBA00022989"/>
    </source>
</evidence>
<evidence type="ECO:0000256" key="5">
    <source>
        <dbReference type="SAM" id="MobiDB-lite"/>
    </source>
</evidence>
<comment type="subcellular location">
    <subcellularLocation>
        <location evidence="1">Membrane</location>
        <topology evidence="1">Multi-pass membrane protein</topology>
    </subcellularLocation>
</comment>
<protein>
    <submittedName>
        <fullName evidence="7">Uncharacterized protein</fullName>
    </submittedName>
</protein>
<evidence type="ECO:0000256" key="1">
    <source>
        <dbReference type="ARBA" id="ARBA00004141"/>
    </source>
</evidence>
<feature type="transmembrane region" description="Helical" evidence="6">
    <location>
        <begin position="366"/>
        <end position="391"/>
    </location>
</feature>
<dbReference type="PANTHER" id="PTHR23507:SF1">
    <property type="entry name" value="FI18259P1-RELATED"/>
    <property type="match status" value="1"/>
</dbReference>
<evidence type="ECO:0000313" key="8">
    <source>
        <dbReference type="Proteomes" id="UP000748756"/>
    </source>
</evidence>
<keyword evidence="8" id="KW-1185">Reference proteome</keyword>
<feature type="transmembrane region" description="Helical" evidence="6">
    <location>
        <begin position="340"/>
        <end position="360"/>
    </location>
</feature>
<feature type="transmembrane region" description="Helical" evidence="6">
    <location>
        <begin position="183"/>
        <end position="202"/>
    </location>
</feature>
<dbReference type="Proteomes" id="UP000748756">
    <property type="component" value="Unassembled WGS sequence"/>
</dbReference>
<organism evidence="7 8">
    <name type="scientific">Linnemannia schmuckeri</name>
    <dbReference type="NCBI Taxonomy" id="64567"/>
    <lineage>
        <taxon>Eukaryota</taxon>
        <taxon>Fungi</taxon>
        <taxon>Fungi incertae sedis</taxon>
        <taxon>Mucoromycota</taxon>
        <taxon>Mortierellomycotina</taxon>
        <taxon>Mortierellomycetes</taxon>
        <taxon>Mortierellales</taxon>
        <taxon>Mortierellaceae</taxon>
        <taxon>Linnemannia</taxon>
    </lineage>
</organism>
<dbReference type="GO" id="GO:0016020">
    <property type="term" value="C:membrane"/>
    <property type="evidence" value="ECO:0007669"/>
    <property type="project" value="UniProtKB-SubCell"/>
</dbReference>
<feature type="compositionally biased region" description="Polar residues" evidence="5">
    <location>
        <begin position="1"/>
        <end position="15"/>
    </location>
</feature>
<keyword evidence="4 6" id="KW-0472">Membrane</keyword>
<evidence type="ECO:0000256" key="6">
    <source>
        <dbReference type="SAM" id="Phobius"/>
    </source>
</evidence>